<protein>
    <submittedName>
        <fullName evidence="1">Uncharacterized protein</fullName>
    </submittedName>
</protein>
<dbReference type="AlphaFoldDB" id="A0A2N1JFD3"/>
<proteinExistence type="predicted"/>
<name>A0A2N1JFD3_9BASI</name>
<reference evidence="1 2" key="1">
    <citation type="submission" date="2017-10" db="EMBL/GenBank/DDBJ databases">
        <title>A novel species of cold-tolerant Malassezia isolated from bats.</title>
        <authorList>
            <person name="Lorch J.M."/>
            <person name="Palmer J.M."/>
            <person name="Vanderwolf K.J."/>
            <person name="Schmidt K.Z."/>
            <person name="Verant M.L."/>
            <person name="Weller T.J."/>
            <person name="Blehert D.S."/>
        </authorList>
    </citation>
    <scope>NUCLEOTIDE SEQUENCE [LARGE SCALE GENOMIC DNA]</scope>
    <source>
        <strain evidence="1 2">NWHC:44797-103</strain>
    </source>
</reference>
<dbReference type="STRING" id="2020962.A0A2N1JFD3"/>
<dbReference type="EMBL" id="KZ454988">
    <property type="protein sequence ID" value="PKI85263.1"/>
    <property type="molecule type" value="Genomic_DNA"/>
</dbReference>
<dbReference type="OrthoDB" id="3362485at2759"/>
<evidence type="ECO:0000313" key="2">
    <source>
        <dbReference type="Proteomes" id="UP000232875"/>
    </source>
</evidence>
<organism evidence="1 2">
    <name type="scientific">Malassezia vespertilionis</name>
    <dbReference type="NCBI Taxonomy" id="2020962"/>
    <lineage>
        <taxon>Eukaryota</taxon>
        <taxon>Fungi</taxon>
        <taxon>Dikarya</taxon>
        <taxon>Basidiomycota</taxon>
        <taxon>Ustilaginomycotina</taxon>
        <taxon>Malasseziomycetes</taxon>
        <taxon>Malasseziales</taxon>
        <taxon>Malasseziaceae</taxon>
        <taxon>Malassezia</taxon>
    </lineage>
</organism>
<gene>
    <name evidence="1" type="ORF">MVES_001169</name>
</gene>
<keyword evidence="2" id="KW-1185">Reference proteome</keyword>
<dbReference type="Proteomes" id="UP000232875">
    <property type="component" value="Unassembled WGS sequence"/>
</dbReference>
<accession>A0A2N1JFD3</accession>
<sequence>MPSQAPATARKIEWVRADHLLDHAVALSTCAVLSRDVLAHGSTPAPPSESMRASYAAGEAVPWVIQNKYYTAEVYMDYVDCMHATSKAPAMILLVSRDAPVGDHVRFLQEAKQKQVVGFELDVSVVVGVPGAQNAQGVRRSEEIDRVYAMEGWEYIDLMHDEEGAPGARLRDALMSHTWDGMEVLGQHVQVHEAHDAFPVHAGSPAEESFDDDFLDFASAPAPGEVLPSEHDVDMYAQRLGLQDKLEDMSTVPFDRLHLEMQRVRALPQGAEKEAQAALVALALDKVLKM</sequence>
<evidence type="ECO:0000313" key="1">
    <source>
        <dbReference type="EMBL" id="PKI85263.1"/>
    </source>
</evidence>